<dbReference type="GeneID" id="24565926"/>
<organism evidence="1 2">
    <name type="scientific">Babesia bigemina</name>
    <dbReference type="NCBI Taxonomy" id="5866"/>
    <lineage>
        <taxon>Eukaryota</taxon>
        <taxon>Sar</taxon>
        <taxon>Alveolata</taxon>
        <taxon>Apicomplexa</taxon>
        <taxon>Aconoidasida</taxon>
        <taxon>Piroplasmida</taxon>
        <taxon>Babesiidae</taxon>
        <taxon>Babesia</taxon>
    </lineage>
</organism>
<dbReference type="VEuPathDB" id="PiroplasmaDB:BBBOND_0312880"/>
<reference evidence="2" key="1">
    <citation type="journal article" date="2014" name="Nucleic Acids Res.">
        <title>The evolutionary dynamics of variant antigen genes in Babesia reveal a history of genomic innovation underlying host-parasite interaction.</title>
        <authorList>
            <person name="Jackson A.P."/>
            <person name="Otto T.D."/>
            <person name="Darby A."/>
            <person name="Ramaprasad A."/>
            <person name="Xia D."/>
            <person name="Echaide I.E."/>
            <person name="Farber M."/>
            <person name="Gahlot S."/>
            <person name="Gamble J."/>
            <person name="Gupta D."/>
            <person name="Gupta Y."/>
            <person name="Jackson L."/>
            <person name="Malandrin L."/>
            <person name="Malas T.B."/>
            <person name="Moussa E."/>
            <person name="Nair M."/>
            <person name="Reid A.J."/>
            <person name="Sanders M."/>
            <person name="Sharma J."/>
            <person name="Tracey A."/>
            <person name="Quail M.A."/>
            <person name="Weir W."/>
            <person name="Wastling J.M."/>
            <person name="Hall N."/>
            <person name="Willadsen P."/>
            <person name="Lingelbach K."/>
            <person name="Shiels B."/>
            <person name="Tait A."/>
            <person name="Berriman M."/>
            <person name="Allred D.R."/>
            <person name="Pain A."/>
        </authorList>
    </citation>
    <scope>NUCLEOTIDE SEQUENCE [LARGE SCALE GENOMIC DNA]</scope>
    <source>
        <strain evidence="2">Bond</strain>
    </source>
</reference>
<evidence type="ECO:0000313" key="1">
    <source>
        <dbReference type="EMBL" id="CDR97385.1"/>
    </source>
</evidence>
<dbReference type="OrthoDB" id="363571at2759"/>
<proteinExistence type="predicted"/>
<dbReference type="KEGG" id="bbig:BBBOND_0312880"/>
<dbReference type="Proteomes" id="UP000033188">
    <property type="component" value="Chromosome 3"/>
</dbReference>
<dbReference type="EMBL" id="LK391709">
    <property type="protein sequence ID" value="CDR97385.1"/>
    <property type="molecule type" value="Genomic_DNA"/>
</dbReference>
<dbReference type="AlphaFoldDB" id="A0A061DEJ4"/>
<protein>
    <submittedName>
        <fullName evidence="1">Uncharacterized protein</fullName>
    </submittedName>
</protein>
<evidence type="ECO:0000313" key="2">
    <source>
        <dbReference type="Proteomes" id="UP000033188"/>
    </source>
</evidence>
<dbReference type="RefSeq" id="XP_012769571.1">
    <property type="nucleotide sequence ID" value="XM_012914117.1"/>
</dbReference>
<gene>
    <name evidence="1" type="ORF">BBBOND_0312880</name>
</gene>
<dbReference type="OMA" id="MVICMAG"/>
<accession>A0A061DEJ4</accession>
<sequence length="355" mass="40213">MAEIPYAAAEVLRLLRESHTRRLVANLTEERLLRRSRKSKTIQTGRDAYGKLLGRLFEAGYFQQFGIDDERLLEMLQERDLIDDAMIHVAHGLNLPSHLGSAAFFLIFGWITCQMKLSDIDLYDIITCYSLAPSDDGRLAQIIRHLVLTVIDLIVLKLQAEGCREKFDRDLQFFLQNGTASGIYGRLHTLMQCGTMMYEGSADAIIANTIAIELPCMSRSRQIALTRVLRHVTDNILGRANRNHFGISQRGSAHLWRLIVKGIEESGVTDLAYDDNALLLSIRALGNQFDISVISRVLSQDIYSHYNDRNDYHRNVDLGGALFAMHKHGIAFEFPDTFPLAEGNIATVIMDRRLY</sequence>
<keyword evidence="2" id="KW-1185">Reference proteome</keyword>
<name>A0A061DEJ4_BABBI</name>